<keyword evidence="7" id="KW-1185">Reference proteome</keyword>
<dbReference type="InterPro" id="IPR017911">
    <property type="entry name" value="MacB-like_ATP-bd"/>
</dbReference>
<feature type="domain" description="ABC transporter" evidence="5">
    <location>
        <begin position="7"/>
        <end position="235"/>
    </location>
</feature>
<dbReference type="GO" id="GO:0005524">
    <property type="term" value="F:ATP binding"/>
    <property type="evidence" value="ECO:0007669"/>
    <property type="project" value="UniProtKB-KW"/>
</dbReference>
<dbReference type="HOGENOM" id="CLU_000604_1_22_0"/>
<dbReference type="Pfam" id="PF00005">
    <property type="entry name" value="ABC_tran"/>
    <property type="match status" value="1"/>
</dbReference>
<keyword evidence="3" id="KW-0547">Nucleotide-binding</keyword>
<dbReference type="GO" id="GO:0098796">
    <property type="term" value="C:membrane protein complex"/>
    <property type="evidence" value="ECO:0007669"/>
    <property type="project" value="UniProtKB-ARBA"/>
</dbReference>
<reference evidence="6 7" key="1">
    <citation type="submission" date="2010-12" db="EMBL/GenBank/DDBJ databases">
        <title>Whole genome sequence of Anaerolinea thermophila UNI-1.</title>
        <authorList>
            <person name="Narita-Yamada S."/>
            <person name="Kishi E."/>
            <person name="Watanabe Y."/>
            <person name="Takasaki K."/>
            <person name="Ankai A."/>
            <person name="Oguchi A."/>
            <person name="Fukui S."/>
            <person name="Takahashi M."/>
            <person name="Yashiro I."/>
            <person name="Hosoyama A."/>
            <person name="Sekiguchi Y."/>
            <person name="Hanada S."/>
            <person name="Fujita N."/>
        </authorList>
    </citation>
    <scope>NUCLEOTIDE SEQUENCE [LARGE SCALE GENOMIC DNA]</scope>
    <source>
        <strain evidence="7">DSM 14523 / JCM 11388 / NBRC 100420 / UNI-1</strain>
    </source>
</reference>
<evidence type="ECO:0000313" key="6">
    <source>
        <dbReference type="EMBL" id="BAJ62148.1"/>
    </source>
</evidence>
<evidence type="ECO:0000256" key="3">
    <source>
        <dbReference type="ARBA" id="ARBA00022741"/>
    </source>
</evidence>
<dbReference type="PANTHER" id="PTHR24220:SF689">
    <property type="entry name" value="LIPOPROTEIN-RELEASING SYSTEM ATP-BINDING PROTEIN LOLD"/>
    <property type="match status" value="1"/>
</dbReference>
<dbReference type="OrthoDB" id="9804270at2"/>
<dbReference type="FunFam" id="3.40.50.300:FF:000032">
    <property type="entry name" value="Export ABC transporter ATP-binding protein"/>
    <property type="match status" value="1"/>
</dbReference>
<dbReference type="STRING" id="926569.ANT_01140"/>
<gene>
    <name evidence="6" type="ordered locus">ANT_01140</name>
</gene>
<dbReference type="GO" id="GO:0005886">
    <property type="term" value="C:plasma membrane"/>
    <property type="evidence" value="ECO:0007669"/>
    <property type="project" value="TreeGrafter"/>
</dbReference>
<evidence type="ECO:0000259" key="5">
    <source>
        <dbReference type="PROSITE" id="PS50893"/>
    </source>
</evidence>
<dbReference type="PROSITE" id="PS00211">
    <property type="entry name" value="ABC_TRANSPORTER_1"/>
    <property type="match status" value="1"/>
</dbReference>
<evidence type="ECO:0000313" key="7">
    <source>
        <dbReference type="Proteomes" id="UP000008922"/>
    </source>
</evidence>
<dbReference type="CDD" id="cd03255">
    <property type="entry name" value="ABC_MJ0796_LolCDE_FtsE"/>
    <property type="match status" value="1"/>
</dbReference>
<dbReference type="Gene3D" id="3.40.50.300">
    <property type="entry name" value="P-loop containing nucleotide triphosphate hydrolases"/>
    <property type="match status" value="1"/>
</dbReference>
<dbReference type="EMBL" id="AP012029">
    <property type="protein sequence ID" value="BAJ62148.1"/>
    <property type="molecule type" value="Genomic_DNA"/>
</dbReference>
<keyword evidence="2" id="KW-0813">Transport</keyword>
<comment type="similarity">
    <text evidence="1">Belongs to the ABC transporter superfamily.</text>
</comment>
<sequence>MNTSPILTLKQVRKTYLSGDQPLEVLKGIDLEVYAGEFVLIYGKSGSGKTTLINMIAGIDPLTAGEVWFDGVNVHRLNENQRARWRGRNVGIVYQSFYLMPTLSLLHNVMLPMDVCGLYHPRRSPQRALELLRMVELEEHAHKLPSAISGGQQQRVAIARALANDPPLIIADEPTGRLDSITAATILEIFLNLARQGKTILMVTHDLSLMPLASRCFRLEGGLVHSCPVEERTPAP</sequence>
<keyword evidence="4 6" id="KW-0067">ATP-binding</keyword>
<dbReference type="InterPro" id="IPR003439">
    <property type="entry name" value="ABC_transporter-like_ATP-bd"/>
</dbReference>
<dbReference type="InterPro" id="IPR015854">
    <property type="entry name" value="ABC_transpr_LolD-like"/>
</dbReference>
<name>E8MZ05_ANATU</name>
<organism evidence="6 7">
    <name type="scientific">Anaerolinea thermophila (strain DSM 14523 / JCM 11388 / NBRC 100420 / UNI-1)</name>
    <dbReference type="NCBI Taxonomy" id="926569"/>
    <lineage>
        <taxon>Bacteria</taxon>
        <taxon>Bacillati</taxon>
        <taxon>Chloroflexota</taxon>
        <taxon>Anaerolineae</taxon>
        <taxon>Anaerolineales</taxon>
        <taxon>Anaerolineaceae</taxon>
        <taxon>Anaerolinea</taxon>
    </lineage>
</organism>
<accession>E8MZ05</accession>
<dbReference type="PROSITE" id="PS50893">
    <property type="entry name" value="ABC_TRANSPORTER_2"/>
    <property type="match status" value="1"/>
</dbReference>
<dbReference type="InterPro" id="IPR017871">
    <property type="entry name" value="ABC_transporter-like_CS"/>
</dbReference>
<dbReference type="PANTHER" id="PTHR24220">
    <property type="entry name" value="IMPORT ATP-BINDING PROTEIN"/>
    <property type="match status" value="1"/>
</dbReference>
<evidence type="ECO:0000256" key="4">
    <source>
        <dbReference type="ARBA" id="ARBA00022840"/>
    </source>
</evidence>
<dbReference type="eggNOG" id="COG1136">
    <property type="taxonomic scope" value="Bacteria"/>
</dbReference>
<dbReference type="GO" id="GO:0022857">
    <property type="term" value="F:transmembrane transporter activity"/>
    <property type="evidence" value="ECO:0007669"/>
    <property type="project" value="TreeGrafter"/>
</dbReference>
<evidence type="ECO:0000256" key="1">
    <source>
        <dbReference type="ARBA" id="ARBA00005417"/>
    </source>
</evidence>
<evidence type="ECO:0000256" key="2">
    <source>
        <dbReference type="ARBA" id="ARBA00022448"/>
    </source>
</evidence>
<dbReference type="InterPro" id="IPR003593">
    <property type="entry name" value="AAA+_ATPase"/>
</dbReference>
<dbReference type="Proteomes" id="UP000008922">
    <property type="component" value="Chromosome"/>
</dbReference>
<dbReference type="RefSeq" id="WP_013558546.1">
    <property type="nucleotide sequence ID" value="NC_014960.1"/>
</dbReference>
<dbReference type="InterPro" id="IPR027417">
    <property type="entry name" value="P-loop_NTPase"/>
</dbReference>
<proteinExistence type="inferred from homology"/>
<dbReference type="GO" id="GO:0016887">
    <property type="term" value="F:ATP hydrolysis activity"/>
    <property type="evidence" value="ECO:0007669"/>
    <property type="project" value="InterPro"/>
</dbReference>
<dbReference type="InParanoid" id="E8MZ05"/>
<protein>
    <submittedName>
        <fullName evidence="6">ABC transporter ATP-binding protein</fullName>
    </submittedName>
</protein>
<dbReference type="SUPFAM" id="SSF52540">
    <property type="entry name" value="P-loop containing nucleoside triphosphate hydrolases"/>
    <property type="match status" value="1"/>
</dbReference>
<dbReference type="SMART" id="SM00382">
    <property type="entry name" value="AAA"/>
    <property type="match status" value="1"/>
</dbReference>
<dbReference type="AlphaFoldDB" id="E8MZ05"/>
<dbReference type="KEGG" id="atm:ANT_01140"/>